<dbReference type="FunFam" id="3.40.50.720:FF:000084">
    <property type="entry name" value="Short-chain dehydrogenase reductase"/>
    <property type="match status" value="1"/>
</dbReference>
<dbReference type="NCBIfam" id="NF009093">
    <property type="entry name" value="PRK12429.1"/>
    <property type="match status" value="1"/>
</dbReference>
<gene>
    <name evidence="3" type="ORF">BEI_2282</name>
</gene>
<dbReference type="SUPFAM" id="SSF51735">
    <property type="entry name" value="NAD(P)-binding Rossmann-fold domains"/>
    <property type="match status" value="1"/>
</dbReference>
<dbReference type="PANTHER" id="PTHR42879:SF2">
    <property type="entry name" value="3-OXOACYL-[ACYL-CARRIER-PROTEIN] REDUCTASE FABG"/>
    <property type="match status" value="1"/>
</dbReference>
<dbReference type="EMBL" id="CP021435">
    <property type="protein sequence ID" value="ATJ83269.1"/>
    <property type="molecule type" value="Genomic_DNA"/>
</dbReference>
<dbReference type="KEGG" id="hbe:BEI_2282"/>
<dbReference type="InterPro" id="IPR036291">
    <property type="entry name" value="NAD(P)-bd_dom_sf"/>
</dbReference>
<dbReference type="AlphaFoldDB" id="A0A291P8R8"/>
<name>A0A291P8R8_9GAMM</name>
<reference evidence="3 4" key="1">
    <citation type="journal article" date="2017" name="Sci. Rep.">
        <title>Revealing the Saline Adaptation Strategies of the Halophilic Bacterium Halomonas beimenensis through High-throughput Omics and Transposon Mutagenesis Approaches.</title>
        <authorList>
            <person name="Chen Y.H."/>
            <person name="Lin S.S."/>
            <person name="Shyu Y.T."/>
        </authorList>
    </citation>
    <scope>NUCLEOTIDE SEQUENCE [LARGE SCALE GENOMIC DNA]</scope>
    <source>
        <strain evidence="3 4">NTU-111</strain>
    </source>
</reference>
<dbReference type="Gene3D" id="3.40.50.720">
    <property type="entry name" value="NAD(P)-binding Rossmann-like Domain"/>
    <property type="match status" value="1"/>
</dbReference>
<dbReference type="Proteomes" id="UP000219993">
    <property type="component" value="Chromosome"/>
</dbReference>
<dbReference type="PRINTS" id="PR00080">
    <property type="entry name" value="SDRFAMILY"/>
</dbReference>
<dbReference type="InterPro" id="IPR020904">
    <property type="entry name" value="Sc_DH/Rdtase_CS"/>
</dbReference>
<organism evidence="3 4">
    <name type="scientific">Halomonas beimenensis</name>
    <dbReference type="NCBI Taxonomy" id="475662"/>
    <lineage>
        <taxon>Bacteria</taxon>
        <taxon>Pseudomonadati</taxon>
        <taxon>Pseudomonadota</taxon>
        <taxon>Gammaproteobacteria</taxon>
        <taxon>Oceanospirillales</taxon>
        <taxon>Halomonadaceae</taxon>
        <taxon>Halomonas</taxon>
    </lineage>
</organism>
<dbReference type="InterPro" id="IPR050259">
    <property type="entry name" value="SDR"/>
</dbReference>
<dbReference type="PRINTS" id="PR00081">
    <property type="entry name" value="GDHRDH"/>
</dbReference>
<proteinExistence type="inferred from homology"/>
<comment type="similarity">
    <text evidence="1 2">Belongs to the short-chain dehydrogenases/reductases (SDR) family.</text>
</comment>
<evidence type="ECO:0000313" key="4">
    <source>
        <dbReference type="Proteomes" id="UP000219993"/>
    </source>
</evidence>
<evidence type="ECO:0000256" key="2">
    <source>
        <dbReference type="RuleBase" id="RU000363"/>
    </source>
</evidence>
<keyword evidence="4" id="KW-1185">Reference proteome</keyword>
<dbReference type="PROSITE" id="PS00061">
    <property type="entry name" value="ADH_SHORT"/>
    <property type="match status" value="1"/>
</dbReference>
<sequence length="265" mass="27939">MTQFHDKSVLVTGALVGFGAAICHAFARRGATLLAHDLVAESDDKVAELERSLIAAGAGAFRYVRADLASRDEIHAMFTSLRSDGHAIDILVNNAGIQKTSPVEDFDDDTWEKIVAVNLVAVHHCIKQSLPDMRRKGWGRIINLASVHGLVGSVNKTAYVAAKHGVVGLTKVIALEAARDGITANAICPGWTDTAIIAPQIEAKGRAIGANTREAAVEALVSEKQPNGKLIDPAHIGELAAFLGSDAAEHMTGVSLPIDGGWTCV</sequence>
<dbReference type="RefSeq" id="WP_097789628.1">
    <property type="nucleotide sequence ID" value="NZ_CP021435.1"/>
</dbReference>
<dbReference type="OrthoDB" id="9786435at2"/>
<dbReference type="PANTHER" id="PTHR42879">
    <property type="entry name" value="3-OXOACYL-(ACYL-CARRIER-PROTEIN) REDUCTASE"/>
    <property type="match status" value="1"/>
</dbReference>
<protein>
    <submittedName>
        <fullName evidence="3">D-beta-hydroxybutyrate dehydrogenase</fullName>
    </submittedName>
</protein>
<evidence type="ECO:0000256" key="1">
    <source>
        <dbReference type="ARBA" id="ARBA00006484"/>
    </source>
</evidence>
<accession>A0A291P8R8</accession>
<dbReference type="Pfam" id="PF00106">
    <property type="entry name" value="adh_short"/>
    <property type="match status" value="1"/>
</dbReference>
<dbReference type="InterPro" id="IPR002347">
    <property type="entry name" value="SDR_fam"/>
</dbReference>
<dbReference type="GO" id="GO:0032787">
    <property type="term" value="P:monocarboxylic acid metabolic process"/>
    <property type="evidence" value="ECO:0007669"/>
    <property type="project" value="UniProtKB-ARBA"/>
</dbReference>
<evidence type="ECO:0000313" key="3">
    <source>
        <dbReference type="EMBL" id="ATJ83269.1"/>
    </source>
</evidence>